<proteinExistence type="inferred from homology"/>
<evidence type="ECO:0000313" key="6">
    <source>
        <dbReference type="EMBL" id="TFE29011.1"/>
    </source>
</evidence>
<dbReference type="Pfam" id="PF00535">
    <property type="entry name" value="Glycos_transf_2"/>
    <property type="match status" value="1"/>
</dbReference>
<keyword evidence="4 6" id="KW-0808">Transferase</keyword>
<dbReference type="Gene3D" id="3.90.550.10">
    <property type="entry name" value="Spore Coat Polysaccharide Biosynthesis Protein SpsA, Chain A"/>
    <property type="match status" value="1"/>
</dbReference>
<dbReference type="CDD" id="cd04186">
    <property type="entry name" value="GT_2_like_c"/>
    <property type="match status" value="1"/>
</dbReference>
<evidence type="ECO:0000256" key="3">
    <source>
        <dbReference type="ARBA" id="ARBA00022676"/>
    </source>
</evidence>
<dbReference type="EMBL" id="SOMN01000005">
    <property type="protein sequence ID" value="TFE29011.1"/>
    <property type="molecule type" value="Genomic_DNA"/>
</dbReference>
<evidence type="ECO:0000256" key="2">
    <source>
        <dbReference type="ARBA" id="ARBA00006739"/>
    </source>
</evidence>
<keyword evidence="7" id="KW-1185">Reference proteome</keyword>
<feature type="domain" description="Glycosyltransferase 2-like" evidence="5">
    <location>
        <begin position="11"/>
        <end position="136"/>
    </location>
</feature>
<dbReference type="OrthoDB" id="9771846at2"/>
<dbReference type="SUPFAM" id="SSF53448">
    <property type="entry name" value="Nucleotide-diphospho-sugar transferases"/>
    <property type="match status" value="1"/>
</dbReference>
<gene>
    <name evidence="6" type="ORF">E2980_06375</name>
</gene>
<evidence type="ECO:0000256" key="4">
    <source>
        <dbReference type="ARBA" id="ARBA00022679"/>
    </source>
</evidence>
<comment type="similarity">
    <text evidence="2">Belongs to the glycosyltransferase 2 family.</text>
</comment>
<reference evidence="6 7" key="1">
    <citation type="submission" date="2019-03" db="EMBL/GenBank/DDBJ databases">
        <title>Cohnella endophytica sp. nov., a novel endophytic bacterium isolated from bark of Sonneratia apetala.</title>
        <authorList>
            <person name="Tuo L."/>
        </authorList>
    </citation>
    <scope>NUCLEOTIDE SEQUENCE [LARGE SCALE GENOMIC DNA]</scope>
    <source>
        <strain evidence="6 7">CCTCC AB 208254</strain>
    </source>
</reference>
<evidence type="ECO:0000256" key="1">
    <source>
        <dbReference type="ARBA" id="ARBA00004776"/>
    </source>
</evidence>
<accession>A0A4Y8M2I0</accession>
<protein>
    <submittedName>
        <fullName evidence="6">Glycosyltransferase family 2 protein</fullName>
    </submittedName>
</protein>
<dbReference type="InterPro" id="IPR001173">
    <property type="entry name" value="Glyco_trans_2-like"/>
</dbReference>
<comment type="caution">
    <text evidence="6">The sequence shown here is derived from an EMBL/GenBank/DDBJ whole genome shotgun (WGS) entry which is preliminary data.</text>
</comment>
<dbReference type="Proteomes" id="UP000297900">
    <property type="component" value="Unassembled WGS sequence"/>
</dbReference>
<name>A0A4Y8M2I0_9BACL</name>
<evidence type="ECO:0000259" key="5">
    <source>
        <dbReference type="Pfam" id="PF00535"/>
    </source>
</evidence>
<dbReference type="PANTHER" id="PTHR43179:SF12">
    <property type="entry name" value="GALACTOFURANOSYLTRANSFERASE GLFT2"/>
    <property type="match status" value="1"/>
</dbReference>
<dbReference type="AlphaFoldDB" id="A0A4Y8M2I0"/>
<dbReference type="PANTHER" id="PTHR43179">
    <property type="entry name" value="RHAMNOSYLTRANSFERASE WBBL"/>
    <property type="match status" value="1"/>
</dbReference>
<dbReference type="GO" id="GO:0016757">
    <property type="term" value="F:glycosyltransferase activity"/>
    <property type="evidence" value="ECO:0007669"/>
    <property type="project" value="UniProtKB-KW"/>
</dbReference>
<organism evidence="6 7">
    <name type="scientific">Cohnella luojiensis</name>
    <dbReference type="NCBI Taxonomy" id="652876"/>
    <lineage>
        <taxon>Bacteria</taxon>
        <taxon>Bacillati</taxon>
        <taxon>Bacillota</taxon>
        <taxon>Bacilli</taxon>
        <taxon>Bacillales</taxon>
        <taxon>Paenibacillaceae</taxon>
        <taxon>Cohnella</taxon>
    </lineage>
</organism>
<dbReference type="InterPro" id="IPR029044">
    <property type="entry name" value="Nucleotide-diphossugar_trans"/>
</dbReference>
<keyword evidence="3" id="KW-0328">Glycosyltransferase</keyword>
<comment type="pathway">
    <text evidence="1">Cell wall biogenesis; cell wall polysaccharide biosynthesis.</text>
</comment>
<sequence length="316" mass="35914">MNRMEDQPRVTICIVTYNSAKYMKDCLEGVISQIWSRLEIIIIDNASSDDTVETITKNGYDVRLIANNENKGFAAAQNQAILLAKDSEYVLVLNPDVVLDPNYVAHLVACMERHPKAGSASGCLTLTDSPQQIDSAGLEMNWARKAVERGAGRLASDFSEPSEVFGVSGAAAIYSMKMINQASIEGQFFDEDFFAYKEDVDVAWRARLLGWNSWYEPSAKGLHVRQWGSHNSRKQINIKIRRHSYQNRYLMMVKNEIFDLSWWLKLPLLLAYEAAMNGYLLLRDPKVLAGSWPALIHLLPKSWRKRKIIHSRIRSS</sequence>
<dbReference type="RefSeq" id="WP_135151312.1">
    <property type="nucleotide sequence ID" value="NZ_SOMN01000005.1"/>
</dbReference>
<evidence type="ECO:0000313" key="7">
    <source>
        <dbReference type="Proteomes" id="UP000297900"/>
    </source>
</evidence>